<evidence type="ECO:0000313" key="2">
    <source>
        <dbReference type="EMBL" id="GFO37887.1"/>
    </source>
</evidence>
<accession>A0AAV4D148</accession>
<sequence length="269" mass="29501">MFPLYIVRLRFYSGYEQPENGNLSRKLFSNLKSNGRLWIKITAYSVFALSTKWVGRSLRPGEVKAARKAMANYLIMPYAKNNQDPTPGSPLPGLSMPPCDRHVFLDFAVFTAQTLTLMLQEVRAPGESASPPSEAEVSLLVQLPLACIPDSQFVKEQPGTYTQGCPMQTVDVGPLLSRASVSYQPNVVGHSLAVGGVRTTASMLLGSQRRIRLFLLEDGDEEDDDEDEGGTTRGENSQQDESTADASQSQSGADVDDSRQDDDKENSME</sequence>
<feature type="compositionally biased region" description="Acidic residues" evidence="1">
    <location>
        <begin position="217"/>
        <end position="229"/>
    </location>
</feature>
<keyword evidence="3" id="KW-1185">Reference proteome</keyword>
<evidence type="ECO:0000256" key="1">
    <source>
        <dbReference type="SAM" id="MobiDB-lite"/>
    </source>
</evidence>
<proteinExistence type="predicted"/>
<feature type="compositionally biased region" description="Basic and acidic residues" evidence="1">
    <location>
        <begin position="256"/>
        <end position="269"/>
    </location>
</feature>
<protein>
    <submittedName>
        <fullName evidence="2">Anaphase-promoting complex subunit 4</fullName>
    </submittedName>
</protein>
<reference evidence="2 3" key="1">
    <citation type="journal article" date="2021" name="Elife">
        <title>Chloroplast acquisition without the gene transfer in kleptoplastic sea slugs, Plakobranchus ocellatus.</title>
        <authorList>
            <person name="Maeda T."/>
            <person name="Takahashi S."/>
            <person name="Yoshida T."/>
            <person name="Shimamura S."/>
            <person name="Takaki Y."/>
            <person name="Nagai Y."/>
            <person name="Toyoda A."/>
            <person name="Suzuki Y."/>
            <person name="Arimoto A."/>
            <person name="Ishii H."/>
            <person name="Satoh N."/>
            <person name="Nishiyama T."/>
            <person name="Hasebe M."/>
            <person name="Maruyama T."/>
            <person name="Minagawa J."/>
            <person name="Obokata J."/>
            <person name="Shigenobu S."/>
        </authorList>
    </citation>
    <scope>NUCLEOTIDE SEQUENCE [LARGE SCALE GENOMIC DNA]</scope>
</reference>
<dbReference type="AlphaFoldDB" id="A0AAV4D148"/>
<evidence type="ECO:0000313" key="3">
    <source>
        <dbReference type="Proteomes" id="UP000735302"/>
    </source>
</evidence>
<feature type="region of interest" description="Disordered" evidence="1">
    <location>
        <begin position="216"/>
        <end position="269"/>
    </location>
</feature>
<gene>
    <name evidence="2" type="ORF">PoB_006439200</name>
</gene>
<comment type="caution">
    <text evidence="2">The sequence shown here is derived from an EMBL/GenBank/DDBJ whole genome shotgun (WGS) entry which is preliminary data.</text>
</comment>
<dbReference type="Proteomes" id="UP000735302">
    <property type="component" value="Unassembled WGS sequence"/>
</dbReference>
<name>A0AAV4D148_9GAST</name>
<dbReference type="EMBL" id="BLXT01007308">
    <property type="protein sequence ID" value="GFO37887.1"/>
    <property type="molecule type" value="Genomic_DNA"/>
</dbReference>
<organism evidence="2 3">
    <name type="scientific">Plakobranchus ocellatus</name>
    <dbReference type="NCBI Taxonomy" id="259542"/>
    <lineage>
        <taxon>Eukaryota</taxon>
        <taxon>Metazoa</taxon>
        <taxon>Spiralia</taxon>
        <taxon>Lophotrochozoa</taxon>
        <taxon>Mollusca</taxon>
        <taxon>Gastropoda</taxon>
        <taxon>Heterobranchia</taxon>
        <taxon>Euthyneura</taxon>
        <taxon>Panpulmonata</taxon>
        <taxon>Sacoglossa</taxon>
        <taxon>Placobranchoidea</taxon>
        <taxon>Plakobranchidae</taxon>
        <taxon>Plakobranchus</taxon>
    </lineage>
</organism>
<feature type="compositionally biased region" description="Polar residues" evidence="1">
    <location>
        <begin position="233"/>
        <end position="252"/>
    </location>
</feature>